<proteinExistence type="predicted"/>
<evidence type="ECO:0000313" key="2">
    <source>
        <dbReference type="Proteomes" id="UP000301309"/>
    </source>
</evidence>
<evidence type="ECO:0000313" key="1">
    <source>
        <dbReference type="EMBL" id="GDY60564.1"/>
    </source>
</evidence>
<dbReference type="AlphaFoldDB" id="A0A4D4LJC7"/>
<accession>A0A4D4LJC7</accession>
<sequence>MSGSVQWGGQWEHPACGATGEQTWADEDTVFSQHDCGRGGGVTWHAEWHCHACGASGDDLFGDDTVTYSDHDCGDDLEEAA</sequence>
<dbReference type="Proteomes" id="UP000301309">
    <property type="component" value="Unassembled WGS sequence"/>
</dbReference>
<keyword evidence="2" id="KW-1185">Reference proteome</keyword>
<dbReference type="EMBL" id="BJHW01000003">
    <property type="protein sequence ID" value="GDY60564.1"/>
    <property type="molecule type" value="Genomic_DNA"/>
</dbReference>
<comment type="caution">
    <text evidence="1">The sequence shown here is derived from an EMBL/GenBank/DDBJ whole genome shotgun (WGS) entry which is preliminary data.</text>
</comment>
<name>A0A4D4LJC7_STRVO</name>
<reference evidence="1 2" key="1">
    <citation type="journal article" date="2020" name="Int. J. Syst. Evol. Microbiol.">
        <title>Reclassification of Streptomyces castelarensis and Streptomyces sporoclivatus as later heterotypic synonyms of Streptomyces antimycoticus.</title>
        <authorList>
            <person name="Komaki H."/>
            <person name="Tamura T."/>
        </authorList>
    </citation>
    <scope>NUCLEOTIDE SEQUENCE [LARGE SCALE GENOMIC DNA]</scope>
    <source>
        <strain evidence="1 2">NBRC 13459</strain>
    </source>
</reference>
<gene>
    <name evidence="1" type="ORF">SVIO_111870</name>
</gene>
<protein>
    <submittedName>
        <fullName evidence="1">Uncharacterized protein</fullName>
    </submittedName>
</protein>
<dbReference type="OrthoDB" id="4253797at2"/>
<organism evidence="1 2">
    <name type="scientific">Streptomyces violaceusniger</name>
    <dbReference type="NCBI Taxonomy" id="68280"/>
    <lineage>
        <taxon>Bacteria</taxon>
        <taxon>Bacillati</taxon>
        <taxon>Actinomycetota</taxon>
        <taxon>Actinomycetes</taxon>
        <taxon>Kitasatosporales</taxon>
        <taxon>Streptomycetaceae</taxon>
        <taxon>Streptomyces</taxon>
        <taxon>Streptomyces violaceusniger group</taxon>
    </lineage>
</organism>
<dbReference type="RefSeq" id="WP_137982434.1">
    <property type="nucleotide sequence ID" value="NZ_BAAASO010000065.1"/>
</dbReference>